<dbReference type="SFLD" id="SFLDS00003">
    <property type="entry name" value="Haloacid_Dehalogenase"/>
    <property type="match status" value="1"/>
</dbReference>
<dbReference type="GO" id="GO:0016791">
    <property type="term" value="F:phosphatase activity"/>
    <property type="evidence" value="ECO:0007669"/>
    <property type="project" value="TreeGrafter"/>
</dbReference>
<keyword evidence="2" id="KW-1185">Reference proteome</keyword>
<dbReference type="PANTHER" id="PTHR10000:SF8">
    <property type="entry name" value="HAD SUPERFAMILY HYDROLASE-LIKE, TYPE 3"/>
    <property type="match status" value="1"/>
</dbReference>
<dbReference type="SFLD" id="SFLDG01140">
    <property type="entry name" value="C2.B:_Phosphomannomutase_and_P"/>
    <property type="match status" value="1"/>
</dbReference>
<evidence type="ECO:0000313" key="1">
    <source>
        <dbReference type="EMBL" id="VDN47770.1"/>
    </source>
</evidence>
<evidence type="ECO:0008006" key="3">
    <source>
        <dbReference type="Google" id="ProtNLM"/>
    </source>
</evidence>
<dbReference type="Gene3D" id="3.30.1240.10">
    <property type="match status" value="1"/>
</dbReference>
<dbReference type="InterPro" id="IPR023214">
    <property type="entry name" value="HAD_sf"/>
</dbReference>
<reference evidence="1 2" key="1">
    <citation type="submission" date="2018-09" db="EMBL/GenBank/DDBJ databases">
        <authorList>
            <person name="Postec A."/>
        </authorList>
    </citation>
    <scope>NUCLEOTIDE SEQUENCE [LARGE SCALE GENOMIC DNA]</scope>
    <source>
        <strain evidence="1">70B-A</strain>
    </source>
</reference>
<evidence type="ECO:0000313" key="2">
    <source>
        <dbReference type="Proteomes" id="UP000279029"/>
    </source>
</evidence>
<dbReference type="SUPFAM" id="SSF56784">
    <property type="entry name" value="HAD-like"/>
    <property type="match status" value="1"/>
</dbReference>
<dbReference type="Proteomes" id="UP000279029">
    <property type="component" value="Chromosome"/>
</dbReference>
<sequence length="268" mass="30536">MKYKLLAIDLDDTLLSDQLEISKENKKAIIEMENMGIHVVFCSGRAKDSMMKYVKEVGVHEKEDYIISYNGAAIDRFDGERLFYKPISKEYLKELIDIGRQHNIDTQLYTDEIIVEKYTEKTKLYEELSGLPVKVVSDLKEVEESIKVLYNHVAGEALEKLRLELTAKFDRTFNIFYSKSHYVEVLHKEANKGLAVKNLAESLGISREEVVAIGDGFNDVSMIEYAGLGVAVNNAHDGVKEKADYITEAENNESAISEVYEKFIKKND</sequence>
<gene>
    <name evidence="1" type="ORF">PATL70BA_1879</name>
</gene>
<dbReference type="AlphaFoldDB" id="A0A3P7P2N9"/>
<dbReference type="GO" id="GO:0005829">
    <property type="term" value="C:cytosol"/>
    <property type="evidence" value="ECO:0007669"/>
    <property type="project" value="TreeGrafter"/>
</dbReference>
<dbReference type="SFLD" id="SFLDG01144">
    <property type="entry name" value="C2.B.4:_PGP_Like"/>
    <property type="match status" value="1"/>
</dbReference>
<dbReference type="PANTHER" id="PTHR10000">
    <property type="entry name" value="PHOSPHOSERINE PHOSPHATASE"/>
    <property type="match status" value="1"/>
</dbReference>
<dbReference type="Gene3D" id="3.40.50.1000">
    <property type="entry name" value="HAD superfamily/HAD-like"/>
    <property type="match status" value="1"/>
</dbReference>
<dbReference type="InterPro" id="IPR036412">
    <property type="entry name" value="HAD-like_sf"/>
</dbReference>
<dbReference type="NCBIfam" id="TIGR00099">
    <property type="entry name" value="Cof-subfamily"/>
    <property type="match status" value="1"/>
</dbReference>
<dbReference type="Pfam" id="PF08282">
    <property type="entry name" value="Hydrolase_3"/>
    <property type="match status" value="1"/>
</dbReference>
<accession>A0A3P7P2N9</accession>
<dbReference type="KEGG" id="cbar:PATL70BA_1879"/>
<proteinExistence type="predicted"/>
<name>A0A3P7P2N9_9FIRM</name>
<dbReference type="GO" id="GO:0000287">
    <property type="term" value="F:magnesium ion binding"/>
    <property type="evidence" value="ECO:0007669"/>
    <property type="project" value="TreeGrafter"/>
</dbReference>
<dbReference type="InterPro" id="IPR006379">
    <property type="entry name" value="HAD-SF_hydro_IIB"/>
</dbReference>
<dbReference type="EMBL" id="LR130778">
    <property type="protein sequence ID" value="VDN47770.1"/>
    <property type="molecule type" value="Genomic_DNA"/>
</dbReference>
<dbReference type="RefSeq" id="WP_125137022.1">
    <property type="nucleotide sequence ID" value="NZ_LR130778.1"/>
</dbReference>
<organism evidence="1 2">
    <name type="scientific">Petrocella atlantisensis</name>
    <dbReference type="NCBI Taxonomy" id="2173034"/>
    <lineage>
        <taxon>Bacteria</taxon>
        <taxon>Bacillati</taxon>
        <taxon>Bacillota</taxon>
        <taxon>Clostridia</taxon>
        <taxon>Lachnospirales</taxon>
        <taxon>Vallitaleaceae</taxon>
        <taxon>Petrocella</taxon>
    </lineage>
</organism>
<dbReference type="OrthoDB" id="9781413at2"/>
<dbReference type="InterPro" id="IPR000150">
    <property type="entry name" value="Cof"/>
</dbReference>
<dbReference type="CDD" id="cd07516">
    <property type="entry name" value="HAD_Pase"/>
    <property type="match status" value="1"/>
</dbReference>
<dbReference type="NCBIfam" id="TIGR01484">
    <property type="entry name" value="HAD-SF-IIB"/>
    <property type="match status" value="1"/>
</dbReference>
<protein>
    <recommendedName>
        <fullName evidence="3">Cof-type HAD-IIB family hydrolase</fullName>
    </recommendedName>
</protein>